<reference evidence="12" key="1">
    <citation type="journal article" date="2021" name="Nat. Commun.">
        <title>Genomic analyses provide insights into spinach domestication and the genetic basis of agronomic traits.</title>
        <authorList>
            <person name="Cai X."/>
            <person name="Sun X."/>
            <person name="Xu C."/>
            <person name="Sun H."/>
            <person name="Wang X."/>
            <person name="Ge C."/>
            <person name="Zhang Z."/>
            <person name="Wang Q."/>
            <person name="Fei Z."/>
            <person name="Jiao C."/>
            <person name="Wang Q."/>
        </authorList>
    </citation>
    <scope>NUCLEOTIDE SEQUENCE [LARGE SCALE GENOMIC DNA]</scope>
    <source>
        <strain evidence="12">cv. Varoflay</strain>
    </source>
</reference>
<dbReference type="RefSeq" id="XP_021836077.1">
    <property type="nucleotide sequence ID" value="XM_021980385.2"/>
</dbReference>
<comment type="similarity">
    <text evidence="2 9">Belongs to the glycosyl hydrolase 28 family.</text>
</comment>
<dbReference type="InterPro" id="IPR000743">
    <property type="entry name" value="Glyco_hydro_28"/>
</dbReference>
<dbReference type="AlphaFoldDB" id="A0A9R0HSC3"/>
<dbReference type="SMART" id="SM00710">
    <property type="entry name" value="PbH1"/>
    <property type="match status" value="6"/>
</dbReference>
<evidence type="ECO:0000256" key="11">
    <source>
        <dbReference type="SAM" id="SignalP"/>
    </source>
</evidence>
<feature type="region of interest" description="Disordered" evidence="10">
    <location>
        <begin position="46"/>
        <end position="127"/>
    </location>
</feature>
<accession>A0A9R0HSC3</accession>
<evidence type="ECO:0000256" key="1">
    <source>
        <dbReference type="ARBA" id="ARBA00004191"/>
    </source>
</evidence>
<dbReference type="InterPro" id="IPR012334">
    <property type="entry name" value="Pectin_lyas_fold"/>
</dbReference>
<dbReference type="SUPFAM" id="SSF51126">
    <property type="entry name" value="Pectin lyase-like"/>
    <property type="match status" value="1"/>
</dbReference>
<organism evidence="12 13">
    <name type="scientific">Spinacia oleracea</name>
    <name type="common">Spinach</name>
    <dbReference type="NCBI Taxonomy" id="3562"/>
    <lineage>
        <taxon>Eukaryota</taxon>
        <taxon>Viridiplantae</taxon>
        <taxon>Streptophyta</taxon>
        <taxon>Embryophyta</taxon>
        <taxon>Tracheophyta</taxon>
        <taxon>Spermatophyta</taxon>
        <taxon>Magnoliopsida</taxon>
        <taxon>eudicotyledons</taxon>
        <taxon>Gunneridae</taxon>
        <taxon>Pentapetalae</taxon>
        <taxon>Caryophyllales</taxon>
        <taxon>Chenopodiaceae</taxon>
        <taxon>Chenopodioideae</taxon>
        <taxon>Anserineae</taxon>
        <taxon>Spinacia</taxon>
    </lineage>
</organism>
<keyword evidence="3" id="KW-0134">Cell wall</keyword>
<evidence type="ECO:0000313" key="13">
    <source>
        <dbReference type="RefSeq" id="XP_021836077.1"/>
    </source>
</evidence>
<reference evidence="13" key="2">
    <citation type="submission" date="2025-08" db="UniProtKB">
        <authorList>
            <consortium name="RefSeq"/>
        </authorList>
    </citation>
    <scope>IDENTIFICATION</scope>
    <source>
        <tissue evidence="13">Leaf</tissue>
    </source>
</reference>
<dbReference type="Gene3D" id="2.160.20.10">
    <property type="entry name" value="Single-stranded right-handed beta-helix, Pectin lyase-like"/>
    <property type="match status" value="1"/>
</dbReference>
<dbReference type="Proteomes" id="UP000813463">
    <property type="component" value="Chromosome 4"/>
</dbReference>
<gene>
    <name evidence="13" type="primary">LOC110775791</name>
</gene>
<comment type="subcellular location">
    <subcellularLocation>
        <location evidence="1">Secreted</location>
        <location evidence="1">Cell wall</location>
    </subcellularLocation>
</comment>
<feature type="signal peptide" evidence="11">
    <location>
        <begin position="1"/>
        <end position="26"/>
    </location>
</feature>
<evidence type="ECO:0000256" key="5">
    <source>
        <dbReference type="ARBA" id="ARBA00022801"/>
    </source>
</evidence>
<keyword evidence="4" id="KW-0964">Secreted</keyword>
<dbReference type="OrthoDB" id="187139at2759"/>
<keyword evidence="5 9" id="KW-0378">Hydrolase</keyword>
<keyword evidence="6 9" id="KW-0326">Glycosidase</keyword>
<evidence type="ECO:0000256" key="7">
    <source>
        <dbReference type="ARBA" id="ARBA00023316"/>
    </source>
</evidence>
<feature type="compositionally biased region" description="Low complexity" evidence="10">
    <location>
        <begin position="113"/>
        <end position="125"/>
    </location>
</feature>
<sequence length="535" mass="57467">MANNNHQTSMFLTMFSLCYFITLIQGRRLIPSMPLHVQPNDQYSQISIPPSYSPNIFDSPSDDDHSVGYNSPAPPPSDDDDHGVSGSTDAHRRRRQTHHKPSGHKAAGHRHQAAAPAASHRQPAGPTGVFDVRSFGAVGDGLVDDTLAFKSAWDAACGGDNAKVVAPKGFSFLVQPLIFNGPCKSGVVFQLEGTIVAPDGPDAWPKDSSKRQWLVFYRIHSLTLQGGGLIDGRGDKWWNLPCKPHKGINGTSTHGPCDSPVAMKFSGNTNLTVRGLRLINSPQFNIRIDGCQDVNVDSLIIKSPANSPNTDGIHVENTNDVTIYNSIIANGDDCISIGAGSHNLDIRNVTCGPGHGISIGSLGIHQTKACVSNITVSNCIIKHSDNGIRIKTWQGGSGSVSGINFEGIHMDTVRNPIIIDQYYCDSAKCSNQTSAVSINDITYSNIKGTYDTRSPPVHLACSDPAPCTNITISGLELLPAPVTGMDLVTDHKHQLVSMEPFCYNAYGNNIGEVTNPPVYCLLDGMPYTSSDVEQC</sequence>
<keyword evidence="7" id="KW-0961">Cell wall biogenesis/degradation</keyword>
<dbReference type="FunFam" id="2.160.20.10:FF:000012">
    <property type="entry name" value="Polygalacturonase At1g48100 family"/>
    <property type="match status" value="1"/>
</dbReference>
<evidence type="ECO:0000256" key="4">
    <source>
        <dbReference type="ARBA" id="ARBA00022525"/>
    </source>
</evidence>
<keyword evidence="11" id="KW-0732">Signal</keyword>
<feature type="compositionally biased region" description="Basic residues" evidence="10">
    <location>
        <begin position="91"/>
        <end position="112"/>
    </location>
</feature>
<name>A0A9R0HSC3_SPIOL</name>
<dbReference type="Pfam" id="PF00295">
    <property type="entry name" value="Glyco_hydro_28"/>
    <property type="match status" value="1"/>
</dbReference>
<dbReference type="PROSITE" id="PS00502">
    <property type="entry name" value="POLYGALACTURONASE"/>
    <property type="match status" value="1"/>
</dbReference>
<evidence type="ECO:0000256" key="2">
    <source>
        <dbReference type="ARBA" id="ARBA00008834"/>
    </source>
</evidence>
<dbReference type="InterPro" id="IPR006626">
    <property type="entry name" value="PbH1"/>
</dbReference>
<evidence type="ECO:0000256" key="8">
    <source>
        <dbReference type="PROSITE-ProRule" id="PRU10052"/>
    </source>
</evidence>
<protein>
    <submittedName>
        <fullName evidence="13">Polygalacturonase At1g48100-like</fullName>
    </submittedName>
</protein>
<evidence type="ECO:0000256" key="9">
    <source>
        <dbReference type="RuleBase" id="RU361169"/>
    </source>
</evidence>
<evidence type="ECO:0000256" key="6">
    <source>
        <dbReference type="ARBA" id="ARBA00023295"/>
    </source>
</evidence>
<dbReference type="PANTHER" id="PTHR31375">
    <property type="match status" value="1"/>
</dbReference>
<dbReference type="KEGG" id="soe:110775791"/>
<proteinExistence type="inferred from homology"/>
<dbReference type="GeneID" id="110775791"/>
<dbReference type="GO" id="GO:0004650">
    <property type="term" value="F:polygalacturonase activity"/>
    <property type="evidence" value="ECO:0007669"/>
    <property type="project" value="InterPro"/>
</dbReference>
<feature type="active site" evidence="8">
    <location>
        <position position="355"/>
    </location>
</feature>
<dbReference type="GO" id="GO:0071555">
    <property type="term" value="P:cell wall organization"/>
    <property type="evidence" value="ECO:0007669"/>
    <property type="project" value="UniProtKB-KW"/>
</dbReference>
<evidence type="ECO:0000256" key="3">
    <source>
        <dbReference type="ARBA" id="ARBA00022512"/>
    </source>
</evidence>
<evidence type="ECO:0000256" key="10">
    <source>
        <dbReference type="SAM" id="MobiDB-lite"/>
    </source>
</evidence>
<dbReference type="InterPro" id="IPR011050">
    <property type="entry name" value="Pectin_lyase_fold/virulence"/>
</dbReference>
<feature type="chain" id="PRO_5040108976" evidence="11">
    <location>
        <begin position="27"/>
        <end position="535"/>
    </location>
</feature>
<evidence type="ECO:0000313" key="12">
    <source>
        <dbReference type="Proteomes" id="UP000813463"/>
    </source>
</evidence>
<keyword evidence="12" id="KW-1185">Reference proteome</keyword>
<dbReference type="GO" id="GO:0005975">
    <property type="term" value="P:carbohydrate metabolic process"/>
    <property type="evidence" value="ECO:0007669"/>
    <property type="project" value="InterPro"/>
</dbReference>